<evidence type="ECO:0000259" key="2">
    <source>
        <dbReference type="Pfam" id="PF09851"/>
    </source>
</evidence>
<dbReference type="STRING" id="1173584.SAMN05444851_3075"/>
<keyword evidence="1" id="KW-0472">Membrane</keyword>
<accession>A0A1I0R484</accession>
<proteinExistence type="predicted"/>
<dbReference type="Proteomes" id="UP000199650">
    <property type="component" value="Unassembled WGS sequence"/>
</dbReference>
<name>A0A1I0R484_9RHOB</name>
<reference evidence="3 4" key="1">
    <citation type="submission" date="2016-10" db="EMBL/GenBank/DDBJ databases">
        <authorList>
            <person name="de Groot N.N."/>
        </authorList>
    </citation>
    <scope>NUCLEOTIDE SEQUENCE [LARGE SCALE GENOMIC DNA]</scope>
    <source>
        <strain evidence="3 4">DSM 29439</strain>
    </source>
</reference>
<evidence type="ECO:0000313" key="3">
    <source>
        <dbReference type="EMBL" id="SEW35303.1"/>
    </source>
</evidence>
<gene>
    <name evidence="3" type="ORF">SAMN05444851_3075</name>
</gene>
<evidence type="ECO:0000313" key="4">
    <source>
        <dbReference type="Proteomes" id="UP000199650"/>
    </source>
</evidence>
<sequence length="73" mass="7958">MTGGGAYGMFGGLMMLAFWGVIIVLIVLAVRWFSGDRPGGSKSSDAMNVLRSRFAKGEIDEEEFLKRKAALED</sequence>
<keyword evidence="1" id="KW-1133">Transmembrane helix</keyword>
<keyword evidence="4" id="KW-1185">Reference proteome</keyword>
<keyword evidence="1" id="KW-0812">Transmembrane</keyword>
<feature type="transmembrane region" description="Helical" evidence="1">
    <location>
        <begin position="6"/>
        <end position="33"/>
    </location>
</feature>
<dbReference type="InterPro" id="IPR018649">
    <property type="entry name" value="SHOCT"/>
</dbReference>
<dbReference type="AlphaFoldDB" id="A0A1I0R484"/>
<protein>
    <submittedName>
        <fullName evidence="3">Putative membrane protein</fullName>
    </submittedName>
</protein>
<dbReference type="Pfam" id="PF09851">
    <property type="entry name" value="SHOCT"/>
    <property type="match status" value="1"/>
</dbReference>
<feature type="domain" description="SHOCT" evidence="2">
    <location>
        <begin position="45"/>
        <end position="71"/>
    </location>
</feature>
<dbReference type="EMBL" id="FOJB01000002">
    <property type="protein sequence ID" value="SEW35303.1"/>
    <property type="molecule type" value="Genomic_DNA"/>
</dbReference>
<evidence type="ECO:0000256" key="1">
    <source>
        <dbReference type="SAM" id="Phobius"/>
    </source>
</evidence>
<organism evidence="3 4">
    <name type="scientific">Aliiroseovarius sediminilitoris</name>
    <dbReference type="NCBI Taxonomy" id="1173584"/>
    <lineage>
        <taxon>Bacteria</taxon>
        <taxon>Pseudomonadati</taxon>
        <taxon>Pseudomonadota</taxon>
        <taxon>Alphaproteobacteria</taxon>
        <taxon>Rhodobacterales</taxon>
        <taxon>Paracoccaceae</taxon>
        <taxon>Aliiroseovarius</taxon>
    </lineage>
</organism>
<dbReference type="OrthoDB" id="1123500at2"/>